<dbReference type="Pfam" id="PF18898">
    <property type="entry name" value="DUF5654"/>
    <property type="match status" value="1"/>
</dbReference>
<sequence>MNKLQQEFRERISGYIIGAFGLVASLAWNDAIASLIEKVFPFGKDTVIAKFVYALVMTIILVIIAVYLVKLLKRGGAGEGK</sequence>
<keyword evidence="1" id="KW-0472">Membrane</keyword>
<feature type="transmembrane region" description="Helical" evidence="1">
    <location>
        <begin position="48"/>
        <end position="69"/>
    </location>
</feature>
<proteinExistence type="predicted"/>
<keyword evidence="1" id="KW-0812">Transmembrane</keyword>
<evidence type="ECO:0000313" key="2">
    <source>
        <dbReference type="EMBL" id="OGF18994.1"/>
    </source>
</evidence>
<dbReference type="AlphaFoldDB" id="A0A1F5RX43"/>
<dbReference type="EMBL" id="MFFX01000034">
    <property type="protein sequence ID" value="OGF18994.1"/>
    <property type="molecule type" value="Genomic_DNA"/>
</dbReference>
<evidence type="ECO:0000313" key="3">
    <source>
        <dbReference type="Proteomes" id="UP000178682"/>
    </source>
</evidence>
<protein>
    <submittedName>
        <fullName evidence="2">Uncharacterized protein</fullName>
    </submittedName>
</protein>
<keyword evidence="1" id="KW-1133">Transmembrane helix</keyword>
<comment type="caution">
    <text evidence="2">The sequence shown here is derived from an EMBL/GenBank/DDBJ whole genome shotgun (WGS) entry which is preliminary data.</text>
</comment>
<reference evidence="2 3" key="1">
    <citation type="journal article" date="2016" name="Nat. Commun.">
        <title>Thousands of microbial genomes shed light on interconnected biogeochemical processes in an aquifer system.</title>
        <authorList>
            <person name="Anantharaman K."/>
            <person name="Brown C.T."/>
            <person name="Hug L.A."/>
            <person name="Sharon I."/>
            <person name="Castelle C.J."/>
            <person name="Probst A.J."/>
            <person name="Thomas B.C."/>
            <person name="Singh A."/>
            <person name="Wilkins M.J."/>
            <person name="Karaoz U."/>
            <person name="Brodie E.L."/>
            <person name="Williams K.H."/>
            <person name="Hubbard S.S."/>
            <person name="Banfield J.F."/>
        </authorList>
    </citation>
    <scope>NUCLEOTIDE SEQUENCE [LARGE SCALE GENOMIC DNA]</scope>
</reference>
<dbReference type="Proteomes" id="UP000178682">
    <property type="component" value="Unassembled WGS sequence"/>
</dbReference>
<organism evidence="2 3">
    <name type="scientific">Candidatus Falkowbacteria bacterium RIFCSPLOWO2_12_FULL_45_10</name>
    <dbReference type="NCBI Taxonomy" id="1797990"/>
    <lineage>
        <taxon>Bacteria</taxon>
        <taxon>Candidatus Falkowiibacteriota</taxon>
    </lineage>
</organism>
<accession>A0A1F5RX43</accession>
<evidence type="ECO:0000256" key="1">
    <source>
        <dbReference type="SAM" id="Phobius"/>
    </source>
</evidence>
<dbReference type="InterPro" id="IPR043713">
    <property type="entry name" value="DUF5654"/>
</dbReference>
<gene>
    <name evidence="2" type="ORF">A3G56_00685</name>
</gene>
<name>A0A1F5RX43_9BACT</name>
<feature type="transmembrane region" description="Helical" evidence="1">
    <location>
        <begin position="12"/>
        <end position="28"/>
    </location>
</feature>